<dbReference type="InterPro" id="IPR007492">
    <property type="entry name" value="LytTR_DNA-bd_dom"/>
</dbReference>
<sequence length="256" mass="29563">MSYSSKLQILIIEDEKPAANRLRQLLQGFFPEAVLHGHLDTIISSVDWLQGHPAPDLIFCDIQLADGQSFEIFERIKVGSPIIFTTAFDQYAIKAFKLNSIDYLLKPIDPQELDQALQKFQSQQKQAGLDIQQLKALLVPQADHHKSRFLVKYGEKIQSVQTADISIFFSEEKVTYLQTKEGRRYILDYTLDQLEGMLDPRKFFRLNRKYIASFSSISEIHTYSNSRLKIKLTNTEDQDILVSREKVGEFKNWLDG</sequence>
<evidence type="ECO:0000259" key="3">
    <source>
        <dbReference type="PROSITE" id="PS50930"/>
    </source>
</evidence>
<keyword evidence="5" id="KW-1185">Reference proteome</keyword>
<dbReference type="InterPro" id="IPR001789">
    <property type="entry name" value="Sig_transdc_resp-reg_receiver"/>
</dbReference>
<comment type="caution">
    <text evidence="4">The sequence shown here is derived from an EMBL/GenBank/DDBJ whole genome shotgun (WGS) entry which is preliminary data.</text>
</comment>
<dbReference type="SMART" id="SM00850">
    <property type="entry name" value="LytTR"/>
    <property type="match status" value="1"/>
</dbReference>
<accession>A0A1H3LQN2</accession>
<protein>
    <submittedName>
        <fullName evidence="4">Two component transcriptional regulator, LytTR family</fullName>
    </submittedName>
</protein>
<dbReference type="InterPro" id="IPR011006">
    <property type="entry name" value="CheY-like_superfamily"/>
</dbReference>
<dbReference type="SMART" id="SM00448">
    <property type="entry name" value="REC"/>
    <property type="match status" value="1"/>
</dbReference>
<dbReference type="Gene3D" id="2.40.50.1020">
    <property type="entry name" value="LytTr DNA-binding domain"/>
    <property type="match status" value="1"/>
</dbReference>
<dbReference type="PANTHER" id="PTHR37299">
    <property type="entry name" value="TRANSCRIPTIONAL REGULATOR-RELATED"/>
    <property type="match status" value="1"/>
</dbReference>
<reference evidence="4 5" key="1">
    <citation type="submission" date="2016-10" db="EMBL/GenBank/DDBJ databases">
        <authorList>
            <person name="Varghese N."/>
            <person name="Submissions S."/>
        </authorList>
    </citation>
    <scope>NUCLEOTIDE SEQUENCE [LARGE SCALE GENOMIC DNA]</scope>
    <source>
        <strain evidence="4 5">DSM 17997</strain>
    </source>
</reference>
<keyword evidence="1" id="KW-0597">Phosphoprotein</keyword>
<dbReference type="Proteomes" id="UP000199663">
    <property type="component" value="Unassembled WGS sequence"/>
</dbReference>
<dbReference type="Gene3D" id="3.40.50.2300">
    <property type="match status" value="1"/>
</dbReference>
<name>A0A1H3LQN2_9BACT</name>
<feature type="modified residue" description="4-aspartylphosphate" evidence="1">
    <location>
        <position position="61"/>
    </location>
</feature>
<dbReference type="EMBL" id="FNQC01000002">
    <property type="protein sequence ID" value="SDY66673.1"/>
    <property type="molecule type" value="Genomic_DNA"/>
</dbReference>
<dbReference type="Pfam" id="PF04397">
    <property type="entry name" value="LytTR"/>
    <property type="match status" value="1"/>
</dbReference>
<dbReference type="PROSITE" id="PS50930">
    <property type="entry name" value="HTH_LYTTR"/>
    <property type="match status" value="1"/>
</dbReference>
<organism evidence="4 5">
    <name type="scientific">Rhodonellum ikkaensis</name>
    <dbReference type="NCBI Taxonomy" id="336829"/>
    <lineage>
        <taxon>Bacteria</taxon>
        <taxon>Pseudomonadati</taxon>
        <taxon>Bacteroidota</taxon>
        <taxon>Cytophagia</taxon>
        <taxon>Cytophagales</taxon>
        <taxon>Cytophagaceae</taxon>
        <taxon>Rhodonellum</taxon>
    </lineage>
</organism>
<dbReference type="SUPFAM" id="SSF52172">
    <property type="entry name" value="CheY-like"/>
    <property type="match status" value="1"/>
</dbReference>
<feature type="domain" description="Response regulatory" evidence="2">
    <location>
        <begin position="8"/>
        <end position="121"/>
    </location>
</feature>
<dbReference type="PROSITE" id="PS50110">
    <property type="entry name" value="RESPONSE_REGULATORY"/>
    <property type="match status" value="1"/>
</dbReference>
<dbReference type="RefSeq" id="WP_019596562.1">
    <property type="nucleotide sequence ID" value="NZ_FNQC01000002.1"/>
</dbReference>
<evidence type="ECO:0000256" key="1">
    <source>
        <dbReference type="PROSITE-ProRule" id="PRU00169"/>
    </source>
</evidence>
<gene>
    <name evidence="4" type="ORF">SAMN05444412_102162</name>
</gene>
<feature type="domain" description="HTH LytTR-type" evidence="3">
    <location>
        <begin position="149"/>
        <end position="256"/>
    </location>
</feature>
<dbReference type="Pfam" id="PF00072">
    <property type="entry name" value="Response_reg"/>
    <property type="match status" value="1"/>
</dbReference>
<evidence type="ECO:0000313" key="5">
    <source>
        <dbReference type="Proteomes" id="UP000199663"/>
    </source>
</evidence>
<proteinExistence type="predicted"/>
<dbReference type="PANTHER" id="PTHR37299:SF1">
    <property type="entry name" value="STAGE 0 SPORULATION PROTEIN A HOMOLOG"/>
    <property type="match status" value="1"/>
</dbReference>
<evidence type="ECO:0000313" key="4">
    <source>
        <dbReference type="EMBL" id="SDY66673.1"/>
    </source>
</evidence>
<dbReference type="InterPro" id="IPR046947">
    <property type="entry name" value="LytR-like"/>
</dbReference>
<evidence type="ECO:0000259" key="2">
    <source>
        <dbReference type="PROSITE" id="PS50110"/>
    </source>
</evidence>